<dbReference type="GO" id="GO:0005886">
    <property type="term" value="C:plasma membrane"/>
    <property type="evidence" value="ECO:0007669"/>
    <property type="project" value="UniProtKB-SubCell"/>
</dbReference>
<evidence type="ECO:0000256" key="8">
    <source>
        <dbReference type="ARBA" id="ARBA00022779"/>
    </source>
</evidence>
<evidence type="ECO:0000313" key="17">
    <source>
        <dbReference type="Proteomes" id="UP000593892"/>
    </source>
</evidence>
<dbReference type="Proteomes" id="UP000593892">
    <property type="component" value="Chromosome"/>
</dbReference>
<keyword evidence="12 13" id="KW-0472">Membrane</keyword>
<name>A0A7S7NS52_PALFE</name>
<feature type="transmembrane region" description="Helical" evidence="13">
    <location>
        <begin position="172"/>
        <end position="191"/>
    </location>
</feature>
<dbReference type="InterPro" id="IPR000540">
    <property type="entry name" value="Flag_MotA_CS"/>
</dbReference>
<dbReference type="InterPro" id="IPR022522">
    <property type="entry name" value="Flagellar_motor_stator_MotA"/>
</dbReference>
<accession>A0A7S7NS52</accession>
<keyword evidence="16" id="KW-0969">Cilium</keyword>
<feature type="transmembrane region" description="Helical" evidence="13">
    <location>
        <begin position="203"/>
        <end position="225"/>
    </location>
</feature>
<dbReference type="InterPro" id="IPR046786">
    <property type="entry name" value="MotA_N"/>
</dbReference>
<comment type="subcellular location">
    <subcellularLocation>
        <location evidence="1">Cell inner membrane</location>
        <topology evidence="1">Multi-pass membrane protein</topology>
    </subcellularLocation>
</comment>
<dbReference type="PANTHER" id="PTHR30433:SF4">
    <property type="entry name" value="MOTILITY PROTEIN A"/>
    <property type="match status" value="1"/>
</dbReference>
<feature type="transmembrane region" description="Helical" evidence="13">
    <location>
        <begin position="26"/>
        <end position="48"/>
    </location>
</feature>
<keyword evidence="11" id="KW-0406">Ion transport</keyword>
<dbReference type="PANTHER" id="PTHR30433">
    <property type="entry name" value="CHEMOTAXIS PROTEIN MOTA"/>
    <property type="match status" value="1"/>
</dbReference>
<keyword evidence="17" id="KW-1185">Reference proteome</keyword>
<evidence type="ECO:0000256" key="13">
    <source>
        <dbReference type="SAM" id="Phobius"/>
    </source>
</evidence>
<reference evidence="16 17" key="1">
    <citation type="submission" date="2020-10" db="EMBL/GenBank/DDBJ databases">
        <title>Complete genome sequence of Paludibaculum fermentans P105T, a facultatively anaerobic acidobacterium capable of dissimilatory Fe(III) reduction.</title>
        <authorList>
            <person name="Dedysh S.N."/>
            <person name="Beletsky A.V."/>
            <person name="Kulichevskaya I.S."/>
            <person name="Mardanov A.V."/>
            <person name="Ravin N.V."/>
        </authorList>
    </citation>
    <scope>NUCLEOTIDE SEQUENCE [LARGE SCALE GENOMIC DNA]</scope>
    <source>
        <strain evidence="16 17">P105</strain>
    </source>
</reference>
<keyword evidence="8" id="KW-0283">Flagellar rotation</keyword>
<dbReference type="InterPro" id="IPR002898">
    <property type="entry name" value="MotA_ExbB_proton_chnl"/>
</dbReference>
<evidence type="ECO:0000256" key="1">
    <source>
        <dbReference type="ARBA" id="ARBA00004429"/>
    </source>
</evidence>
<evidence type="ECO:0000256" key="10">
    <source>
        <dbReference type="ARBA" id="ARBA00022989"/>
    </source>
</evidence>
<feature type="domain" description="Motility protein A N-terminal" evidence="15">
    <location>
        <begin position="4"/>
        <end position="92"/>
    </location>
</feature>
<evidence type="ECO:0000256" key="12">
    <source>
        <dbReference type="ARBA" id="ARBA00023136"/>
    </source>
</evidence>
<dbReference type="AlphaFoldDB" id="A0A7S7NS52"/>
<dbReference type="Pfam" id="PF20560">
    <property type="entry name" value="MotA_N"/>
    <property type="match status" value="1"/>
</dbReference>
<comment type="similarity">
    <text evidence="2">Belongs to the MotA family.</text>
</comment>
<organism evidence="16 17">
    <name type="scientific">Paludibaculum fermentans</name>
    <dbReference type="NCBI Taxonomy" id="1473598"/>
    <lineage>
        <taxon>Bacteria</taxon>
        <taxon>Pseudomonadati</taxon>
        <taxon>Acidobacteriota</taxon>
        <taxon>Terriglobia</taxon>
        <taxon>Bryobacterales</taxon>
        <taxon>Bryobacteraceae</taxon>
        <taxon>Paludibaculum</taxon>
    </lineage>
</organism>
<dbReference type="GO" id="GO:0006935">
    <property type="term" value="P:chemotaxis"/>
    <property type="evidence" value="ECO:0007669"/>
    <property type="project" value="UniProtKB-KW"/>
</dbReference>
<gene>
    <name evidence="16" type="primary">motA</name>
    <name evidence="16" type="ORF">IRI77_02425</name>
</gene>
<dbReference type="InterPro" id="IPR047055">
    <property type="entry name" value="MotA-like"/>
</dbReference>
<protein>
    <submittedName>
        <fullName evidence="16">Flagellar motor stator protein MotA</fullName>
    </submittedName>
</protein>
<dbReference type="Pfam" id="PF01618">
    <property type="entry name" value="MotA_ExbB"/>
    <property type="match status" value="1"/>
</dbReference>
<keyword evidence="9" id="KW-0375">Hydrogen ion transport</keyword>
<keyword evidence="7 13" id="KW-0812">Transmembrane</keyword>
<dbReference type="RefSeq" id="WP_194450498.1">
    <property type="nucleotide sequence ID" value="NZ_CP063849.1"/>
</dbReference>
<keyword evidence="5" id="KW-0145">Chemotaxis</keyword>
<evidence type="ECO:0000256" key="11">
    <source>
        <dbReference type="ARBA" id="ARBA00023065"/>
    </source>
</evidence>
<evidence type="ECO:0000256" key="6">
    <source>
        <dbReference type="ARBA" id="ARBA00022519"/>
    </source>
</evidence>
<dbReference type="KEGG" id="pfer:IRI77_02425"/>
<evidence type="ECO:0000256" key="5">
    <source>
        <dbReference type="ARBA" id="ARBA00022500"/>
    </source>
</evidence>
<evidence type="ECO:0000256" key="3">
    <source>
        <dbReference type="ARBA" id="ARBA00022448"/>
    </source>
</evidence>
<evidence type="ECO:0000256" key="7">
    <source>
        <dbReference type="ARBA" id="ARBA00022692"/>
    </source>
</evidence>
<dbReference type="GO" id="GO:0071978">
    <property type="term" value="P:bacterial-type flagellum-dependent swarming motility"/>
    <property type="evidence" value="ECO:0007669"/>
    <property type="project" value="InterPro"/>
</dbReference>
<proteinExistence type="inferred from homology"/>
<dbReference type="GO" id="GO:1902600">
    <property type="term" value="P:proton transmembrane transport"/>
    <property type="evidence" value="ECO:0007669"/>
    <property type="project" value="UniProtKB-KW"/>
</dbReference>
<keyword evidence="16" id="KW-0282">Flagellum</keyword>
<keyword evidence="4" id="KW-1003">Cell membrane</keyword>
<keyword evidence="10 13" id="KW-1133">Transmembrane helix</keyword>
<sequence length="285" mass="30160">MLVIAGVLVVIGAIIGGYLMEKGNLLVLMQPAELLIIGGAALGTLLIANPPHIMMAILKGLPGTIKGSKFGKAYFTETLKMLYDLFVYIRKVGPAAAEADVEDPKASSVFSQFPKLLADHHALDFVCDTLRTYSSGTVGHYDIDQMMESDMEVQQHEREVPVASLSTVADSLPGLGIVAAVLGVVITMGALGGPPEEVGHKVAAALVGTFLGILLCYGFVGPLAANMAKINESEAHYYQVLRKGIAAFTKGIAPLIAVESARRAIPAHVRPTYKEMDQACRKSAG</sequence>
<keyword evidence="3" id="KW-0813">Transport</keyword>
<keyword evidence="16" id="KW-0966">Cell projection</keyword>
<evidence type="ECO:0000259" key="15">
    <source>
        <dbReference type="Pfam" id="PF20560"/>
    </source>
</evidence>
<evidence type="ECO:0000256" key="9">
    <source>
        <dbReference type="ARBA" id="ARBA00022781"/>
    </source>
</evidence>
<feature type="domain" description="MotA/TolQ/ExbB proton channel" evidence="14">
    <location>
        <begin position="138"/>
        <end position="233"/>
    </location>
</feature>
<evidence type="ECO:0000256" key="4">
    <source>
        <dbReference type="ARBA" id="ARBA00022475"/>
    </source>
</evidence>
<evidence type="ECO:0000313" key="16">
    <source>
        <dbReference type="EMBL" id="QOY88835.1"/>
    </source>
</evidence>
<dbReference type="EMBL" id="CP063849">
    <property type="protein sequence ID" value="QOY88835.1"/>
    <property type="molecule type" value="Genomic_DNA"/>
</dbReference>
<evidence type="ECO:0000259" key="14">
    <source>
        <dbReference type="Pfam" id="PF01618"/>
    </source>
</evidence>
<keyword evidence="6" id="KW-0997">Cell inner membrane</keyword>
<evidence type="ECO:0000256" key="2">
    <source>
        <dbReference type="ARBA" id="ARBA00008038"/>
    </source>
</evidence>
<dbReference type="NCBIfam" id="TIGR03818">
    <property type="entry name" value="MotA1"/>
    <property type="match status" value="1"/>
</dbReference>
<dbReference type="PROSITE" id="PS01307">
    <property type="entry name" value="MOTA"/>
    <property type="match status" value="1"/>
</dbReference>